<keyword evidence="4" id="KW-1185">Reference proteome</keyword>
<dbReference type="AlphaFoldDB" id="A0A1H5RCH9"/>
<dbReference type="GO" id="GO:0016020">
    <property type="term" value="C:membrane"/>
    <property type="evidence" value="ECO:0007669"/>
    <property type="project" value="UniProtKB-SubCell"/>
</dbReference>
<dbReference type="EMBL" id="FNUJ01000008">
    <property type="protein sequence ID" value="SEF35764.1"/>
    <property type="molecule type" value="Genomic_DNA"/>
</dbReference>
<dbReference type="RefSeq" id="WP_244180703.1">
    <property type="nucleotide sequence ID" value="NZ_FNUJ01000008.1"/>
</dbReference>
<evidence type="ECO:0000313" key="4">
    <source>
        <dbReference type="Proteomes" id="UP000198878"/>
    </source>
</evidence>
<reference evidence="4" key="1">
    <citation type="submission" date="2016-10" db="EMBL/GenBank/DDBJ databases">
        <authorList>
            <person name="Varghese N."/>
            <person name="Submissions S."/>
        </authorList>
    </citation>
    <scope>NUCLEOTIDE SEQUENCE [LARGE SCALE GENOMIC DNA]</scope>
    <source>
        <strain evidence="4">DSM 44654</strain>
    </source>
</reference>
<comment type="subcellular location">
    <subcellularLocation>
        <location evidence="1">Membrane</location>
    </subcellularLocation>
</comment>
<organism evidence="3 4">
    <name type="scientific">Amycolatopsis pretoriensis</name>
    <dbReference type="NCBI Taxonomy" id="218821"/>
    <lineage>
        <taxon>Bacteria</taxon>
        <taxon>Bacillati</taxon>
        <taxon>Actinomycetota</taxon>
        <taxon>Actinomycetes</taxon>
        <taxon>Pseudonocardiales</taxon>
        <taxon>Pseudonocardiaceae</taxon>
        <taxon>Amycolatopsis</taxon>
    </lineage>
</organism>
<keyword evidence="2" id="KW-0472">Membrane</keyword>
<evidence type="ECO:0000313" key="3">
    <source>
        <dbReference type="EMBL" id="SEF35764.1"/>
    </source>
</evidence>
<protein>
    <submittedName>
        <fullName evidence="3">Mce-associated membrane protein</fullName>
    </submittedName>
</protein>
<dbReference type="PANTHER" id="PTHR37042:SF4">
    <property type="entry name" value="OUTER MEMBRANE PROTEIN RV1973"/>
    <property type="match status" value="1"/>
</dbReference>
<dbReference type="STRING" id="218821.SAMN05421837_108359"/>
<evidence type="ECO:0000256" key="1">
    <source>
        <dbReference type="ARBA" id="ARBA00004370"/>
    </source>
</evidence>
<proteinExistence type="predicted"/>
<accession>A0A1H5RCH9</accession>
<evidence type="ECO:0000256" key="2">
    <source>
        <dbReference type="ARBA" id="ARBA00023136"/>
    </source>
</evidence>
<name>A0A1H5RCH9_9PSEU</name>
<dbReference type="PANTHER" id="PTHR37042">
    <property type="entry name" value="OUTER MEMBRANE PROTEIN RV1973"/>
    <property type="match status" value="1"/>
</dbReference>
<dbReference type="Proteomes" id="UP000198878">
    <property type="component" value="Unassembled WGS sequence"/>
</dbReference>
<sequence>MAGKVKWPLRAAVLALVVTAAFAGWSGFTWYRTAHSAELTYGAARDEALASGRELVARLCTLDYHQLDQGLAQWLDASTGPLHDRLAHTDDTTKKTLTQDATVSTGKVLDAALSELDEHAGTAKLIASVEITAQKEGVAPATKRNRFAAGLTRTEGGWKLSALDELPVGAR</sequence>
<gene>
    <name evidence="3" type="ORF">SAMN05421837_108359</name>
</gene>